<feature type="region of interest" description="Disordered" evidence="1">
    <location>
        <begin position="280"/>
        <end position="300"/>
    </location>
</feature>
<reference evidence="2 3" key="1">
    <citation type="submission" date="2022-05" db="EMBL/GenBank/DDBJ databases">
        <authorList>
            <consortium name="Genoscope - CEA"/>
            <person name="William W."/>
        </authorList>
    </citation>
    <scope>NUCLEOTIDE SEQUENCE [LARGE SCALE GENOMIC DNA]</scope>
</reference>
<accession>A0AAU9X1Q0</accession>
<feature type="compositionally biased region" description="Polar residues" evidence="1">
    <location>
        <begin position="280"/>
        <end position="291"/>
    </location>
</feature>
<dbReference type="EMBL" id="CALNXJ010000027">
    <property type="protein sequence ID" value="CAH3132740.1"/>
    <property type="molecule type" value="Genomic_DNA"/>
</dbReference>
<keyword evidence="3" id="KW-1185">Reference proteome</keyword>
<gene>
    <name evidence="2" type="ORF">PMEA_00015103</name>
</gene>
<dbReference type="Gene3D" id="2.40.70.10">
    <property type="entry name" value="Acid Proteases"/>
    <property type="match status" value="1"/>
</dbReference>
<dbReference type="Proteomes" id="UP001159428">
    <property type="component" value="Unassembled WGS sequence"/>
</dbReference>
<evidence type="ECO:0000256" key="1">
    <source>
        <dbReference type="SAM" id="MobiDB-lite"/>
    </source>
</evidence>
<dbReference type="CDD" id="cd00303">
    <property type="entry name" value="retropepsin_like"/>
    <property type="match status" value="1"/>
</dbReference>
<dbReference type="Pfam" id="PF13650">
    <property type="entry name" value="Asp_protease_2"/>
    <property type="match status" value="1"/>
</dbReference>
<organism evidence="2 3">
    <name type="scientific">Pocillopora meandrina</name>
    <dbReference type="NCBI Taxonomy" id="46732"/>
    <lineage>
        <taxon>Eukaryota</taxon>
        <taxon>Metazoa</taxon>
        <taxon>Cnidaria</taxon>
        <taxon>Anthozoa</taxon>
        <taxon>Hexacorallia</taxon>
        <taxon>Scleractinia</taxon>
        <taxon>Astrocoeniina</taxon>
        <taxon>Pocilloporidae</taxon>
        <taxon>Pocillopora</taxon>
    </lineage>
</organism>
<dbReference type="InterPro" id="IPR021109">
    <property type="entry name" value="Peptidase_aspartic_dom_sf"/>
</dbReference>
<protein>
    <submittedName>
        <fullName evidence="2">Uncharacterized protein</fullName>
    </submittedName>
</protein>
<name>A0AAU9X1Q0_9CNID</name>
<feature type="region of interest" description="Disordered" evidence="1">
    <location>
        <begin position="30"/>
        <end position="53"/>
    </location>
</feature>
<feature type="compositionally biased region" description="Acidic residues" evidence="1">
    <location>
        <begin position="32"/>
        <end position="46"/>
    </location>
</feature>
<comment type="caution">
    <text evidence="2">The sequence shown here is derived from an EMBL/GenBank/DDBJ whole genome shotgun (WGS) entry which is preliminary data.</text>
</comment>
<evidence type="ECO:0000313" key="2">
    <source>
        <dbReference type="EMBL" id="CAH3132740.1"/>
    </source>
</evidence>
<evidence type="ECO:0000313" key="3">
    <source>
        <dbReference type="Proteomes" id="UP001159428"/>
    </source>
</evidence>
<dbReference type="SUPFAM" id="SSF50630">
    <property type="entry name" value="Acid proteases"/>
    <property type="match status" value="1"/>
</dbReference>
<proteinExistence type="predicted"/>
<dbReference type="AlphaFoldDB" id="A0AAU9X1Q0"/>
<sequence length="300" mass="33722">MTNHFLSQCTFLPDSDRRFMVKARQIAGILDNDQEIETSPDSDSPDPDTTLPGPDMVAYRVQTRQSPYMDVFHDHRVVRVTLDSGATGNMIRRSTAKHLGCPIISSAQSVQQADGSSQLQVIGEIRTTFTRDHTNFAFEGLVVENLDVEVLAEPRIDAPSAHNLKPSQLWPQPGVVSSVARAIRIPNLSSVPRTLKRHEHFCQVIPVFEPPKSHHHPHLLLSARCRPPVHVTLRPFRLIQTTPFPKPFVQTSNHYLQSTTLYLTRNSRIQWSRWRIQGQSQHGSCRTSSAEGSPPPIRTG</sequence>